<evidence type="ECO:0000313" key="3">
    <source>
        <dbReference type="Proteomes" id="UP001301728"/>
    </source>
</evidence>
<sequence>MKATTSRQFPSLAAWSVKLIGAILIVSSLVDYLILLIPPNLLNRGWQLSVTSQLVDRGIVPMVGMGLVLIGFWMDSVTSGGSQKPIKALVDLRFWIALLASLLGLLYLLLFPLHLNNTRLARAEALSQIQQQASQAETQLETQLGSDQFQQQVEQRKNLLKNQFSSVIQNEEQLNQLLAREDLPQQVKDVLEQSKTNPQVLEQFLEQQADSLPTQLLTQIRERQQQLEEQAKTRSLKSSLQTGISSLLLAIGYIGVGFTGLKGVGILGGGRRKPPAG</sequence>
<dbReference type="InterPro" id="IPR047709">
    <property type="entry name" value="HpsJ-like"/>
</dbReference>
<reference evidence="2 3" key="1">
    <citation type="submission" date="2023-12" db="EMBL/GenBank/DDBJ databases">
        <title>Baltic Sea Cyanobacteria.</title>
        <authorList>
            <person name="Delbaje E."/>
            <person name="Fewer D.P."/>
            <person name="Shishido T.K."/>
        </authorList>
    </citation>
    <scope>NUCLEOTIDE SEQUENCE [LARGE SCALE GENOMIC DNA]</scope>
    <source>
        <strain evidence="2 3">CCNP 1315</strain>
    </source>
</reference>
<dbReference type="NCBIfam" id="NF038305">
    <property type="entry name" value="HpsJ_fam"/>
    <property type="match status" value="1"/>
</dbReference>
<dbReference type="EMBL" id="JAYGHT010000141">
    <property type="protein sequence ID" value="MEA5521902.1"/>
    <property type="molecule type" value="Genomic_DNA"/>
</dbReference>
<keyword evidence="1" id="KW-0472">Membrane</keyword>
<keyword evidence="3" id="KW-1185">Reference proteome</keyword>
<feature type="transmembrane region" description="Helical" evidence="1">
    <location>
        <begin position="244"/>
        <end position="267"/>
    </location>
</feature>
<gene>
    <name evidence="2" type="ORF">VB854_23460</name>
</gene>
<proteinExistence type="predicted"/>
<evidence type="ECO:0000256" key="1">
    <source>
        <dbReference type="SAM" id="Phobius"/>
    </source>
</evidence>
<organism evidence="2 3">
    <name type="scientific">Limnoraphis robusta CCNP1315</name>
    <dbReference type="NCBI Taxonomy" id="3110306"/>
    <lineage>
        <taxon>Bacteria</taxon>
        <taxon>Bacillati</taxon>
        <taxon>Cyanobacteriota</taxon>
        <taxon>Cyanophyceae</taxon>
        <taxon>Oscillatoriophycideae</taxon>
        <taxon>Oscillatoriales</taxon>
        <taxon>Sirenicapillariaceae</taxon>
        <taxon>Limnoraphis</taxon>
    </lineage>
</organism>
<dbReference type="Proteomes" id="UP001301728">
    <property type="component" value="Unassembled WGS sequence"/>
</dbReference>
<keyword evidence="1" id="KW-1133">Transmembrane helix</keyword>
<name>A0ABU5U3Z2_9CYAN</name>
<feature type="transmembrane region" description="Helical" evidence="1">
    <location>
        <begin position="54"/>
        <end position="74"/>
    </location>
</feature>
<dbReference type="RefSeq" id="WP_323273365.1">
    <property type="nucleotide sequence ID" value="NZ_JAYGHT010000141.1"/>
</dbReference>
<keyword evidence="1" id="KW-0812">Transmembrane</keyword>
<accession>A0ABU5U3Z2</accession>
<feature type="transmembrane region" description="Helical" evidence="1">
    <location>
        <begin position="94"/>
        <end position="113"/>
    </location>
</feature>
<protein>
    <submittedName>
        <fullName evidence="2">HpsJ family protein</fullName>
    </submittedName>
</protein>
<feature type="transmembrane region" description="Helical" evidence="1">
    <location>
        <begin position="20"/>
        <end position="42"/>
    </location>
</feature>
<evidence type="ECO:0000313" key="2">
    <source>
        <dbReference type="EMBL" id="MEA5521902.1"/>
    </source>
</evidence>
<comment type="caution">
    <text evidence="2">The sequence shown here is derived from an EMBL/GenBank/DDBJ whole genome shotgun (WGS) entry which is preliminary data.</text>
</comment>